<feature type="transmembrane region" description="Helical" evidence="5">
    <location>
        <begin position="106"/>
        <end position="123"/>
    </location>
</feature>
<keyword evidence="2 5" id="KW-0812">Transmembrane</keyword>
<feature type="domain" description="EamA" evidence="6">
    <location>
        <begin position="16"/>
        <end position="146"/>
    </location>
</feature>
<dbReference type="PANTHER" id="PTHR22911:SF6">
    <property type="entry name" value="SOLUTE CARRIER FAMILY 35 MEMBER G1"/>
    <property type="match status" value="1"/>
</dbReference>
<evidence type="ECO:0000313" key="8">
    <source>
        <dbReference type="Proteomes" id="UP000253850"/>
    </source>
</evidence>
<feature type="transmembrane region" description="Helical" evidence="5">
    <location>
        <begin position="217"/>
        <end position="236"/>
    </location>
</feature>
<dbReference type="Pfam" id="PF00892">
    <property type="entry name" value="EamA"/>
    <property type="match status" value="2"/>
</dbReference>
<dbReference type="SUPFAM" id="SSF103481">
    <property type="entry name" value="Multidrug resistance efflux transporter EmrE"/>
    <property type="match status" value="2"/>
</dbReference>
<dbReference type="PANTHER" id="PTHR22911">
    <property type="entry name" value="ACYL-MALONYL CONDENSING ENZYME-RELATED"/>
    <property type="match status" value="1"/>
</dbReference>
<feature type="transmembrane region" description="Helical" evidence="5">
    <location>
        <begin position="75"/>
        <end position="94"/>
    </location>
</feature>
<sequence length="300" mass="33095">MPQNINSFQKIKSIDTGVLFMLLSSLFGALNGAIAKILSDSMDPVEVVFYRNLIGGLIILYSLQKIKVSFNTSKIHLLFLRGLFGGTAMVLFFYTISTIPLGEAVVLNKTSPFFVTILAYYLMKEKINLATFFALIIGFIGVIFIMKPFGIEISLDHIFGILGGFFSAAAYATIKKIKDIYDARVIMLSFMGVGMLIPLGLFLFTPYVQFQIHTDPFIWSLIAFMALISTASQWLLTKAYSLSKASIIGVVSYTNIPFALGFGVILGDSFPDIYTFIGIVLIVIGGILVSKKTTKSEKRD</sequence>
<feature type="transmembrane region" description="Helical" evidence="5">
    <location>
        <begin position="186"/>
        <end position="205"/>
    </location>
</feature>
<proteinExistence type="predicted"/>
<evidence type="ECO:0000256" key="3">
    <source>
        <dbReference type="ARBA" id="ARBA00022989"/>
    </source>
</evidence>
<dbReference type="AlphaFoldDB" id="A0AB33GGR5"/>
<evidence type="ECO:0000256" key="5">
    <source>
        <dbReference type="SAM" id="Phobius"/>
    </source>
</evidence>
<reference evidence="7 8" key="1">
    <citation type="submission" date="2018-07" db="EMBL/GenBank/DDBJ databases">
        <title>Complete genome of the Arcobacter bivalviorum type strain LMG 26154.</title>
        <authorList>
            <person name="Miller W.G."/>
            <person name="Yee E."/>
            <person name="Bono J.L."/>
        </authorList>
    </citation>
    <scope>NUCLEOTIDE SEQUENCE [LARGE SCALE GENOMIC DNA]</scope>
    <source>
        <strain evidence="7 8">LMG 26154</strain>
    </source>
</reference>
<organism evidence="7 8">
    <name type="scientific">Halarcobacter bivalviorum</name>
    <dbReference type="NCBI Taxonomy" id="663364"/>
    <lineage>
        <taxon>Bacteria</taxon>
        <taxon>Pseudomonadati</taxon>
        <taxon>Campylobacterota</taxon>
        <taxon>Epsilonproteobacteria</taxon>
        <taxon>Campylobacterales</taxon>
        <taxon>Arcobacteraceae</taxon>
        <taxon>Halarcobacter</taxon>
    </lineage>
</organism>
<dbReference type="Proteomes" id="UP000253850">
    <property type="component" value="Chromosome"/>
</dbReference>
<dbReference type="RefSeq" id="WP_228254273.1">
    <property type="nucleotide sequence ID" value="NZ_CP031217.1"/>
</dbReference>
<name>A0AB33GGR5_9BACT</name>
<feature type="transmembrane region" description="Helical" evidence="5">
    <location>
        <begin position="130"/>
        <end position="151"/>
    </location>
</feature>
<protein>
    <submittedName>
        <fullName evidence="7">EamA/RhaT family transporter, type 1</fullName>
    </submittedName>
</protein>
<feature type="transmembrane region" description="Helical" evidence="5">
    <location>
        <begin position="157"/>
        <end position="174"/>
    </location>
</feature>
<dbReference type="InterPro" id="IPR000620">
    <property type="entry name" value="EamA_dom"/>
</dbReference>
<feature type="transmembrane region" description="Helical" evidence="5">
    <location>
        <begin position="45"/>
        <end position="63"/>
    </location>
</feature>
<evidence type="ECO:0000313" key="7">
    <source>
        <dbReference type="EMBL" id="AXH12563.1"/>
    </source>
</evidence>
<feature type="transmembrane region" description="Helical" evidence="5">
    <location>
        <begin position="273"/>
        <end position="290"/>
    </location>
</feature>
<evidence type="ECO:0000259" key="6">
    <source>
        <dbReference type="Pfam" id="PF00892"/>
    </source>
</evidence>
<accession>A0AB33GGR5</accession>
<keyword evidence="4 5" id="KW-0472">Membrane</keyword>
<feature type="domain" description="EamA" evidence="6">
    <location>
        <begin position="158"/>
        <end position="290"/>
    </location>
</feature>
<dbReference type="EMBL" id="CP031217">
    <property type="protein sequence ID" value="AXH12563.1"/>
    <property type="molecule type" value="Genomic_DNA"/>
</dbReference>
<evidence type="ECO:0000256" key="4">
    <source>
        <dbReference type="ARBA" id="ARBA00023136"/>
    </source>
</evidence>
<evidence type="ECO:0000256" key="1">
    <source>
        <dbReference type="ARBA" id="ARBA00004141"/>
    </source>
</evidence>
<comment type="subcellular location">
    <subcellularLocation>
        <location evidence="1">Membrane</location>
        <topology evidence="1">Multi-pass membrane protein</topology>
    </subcellularLocation>
</comment>
<feature type="transmembrane region" description="Helical" evidence="5">
    <location>
        <begin position="248"/>
        <end position="267"/>
    </location>
</feature>
<dbReference type="KEGG" id="hbv:ABIV_1572"/>
<gene>
    <name evidence="7" type="ORF">ABIV_1572</name>
</gene>
<dbReference type="InterPro" id="IPR037185">
    <property type="entry name" value="EmrE-like"/>
</dbReference>
<keyword evidence="3 5" id="KW-1133">Transmembrane helix</keyword>
<evidence type="ECO:0000256" key="2">
    <source>
        <dbReference type="ARBA" id="ARBA00022692"/>
    </source>
</evidence>
<dbReference type="GO" id="GO:0016020">
    <property type="term" value="C:membrane"/>
    <property type="evidence" value="ECO:0007669"/>
    <property type="project" value="UniProtKB-SubCell"/>
</dbReference>
<dbReference type="Gene3D" id="1.10.3730.20">
    <property type="match status" value="1"/>
</dbReference>